<dbReference type="Proteomes" id="UP001447188">
    <property type="component" value="Unassembled WGS sequence"/>
</dbReference>
<reference evidence="3 4" key="1">
    <citation type="submission" date="2024-02" db="EMBL/GenBank/DDBJ databases">
        <title>Discinaceae phylogenomics.</title>
        <authorList>
            <person name="Dirks A.C."/>
            <person name="James T.Y."/>
        </authorList>
    </citation>
    <scope>NUCLEOTIDE SEQUENCE [LARGE SCALE GENOMIC DNA]</scope>
    <source>
        <strain evidence="3 4">ACD0624</strain>
    </source>
</reference>
<sequence>MSSEPKYSSSESSGSSTWDVNTSESHIFQGAQDWKHGCLRAMLGRHILIEGVQHRRYDQVHLYVNPKIGKTVVKHDCLSKVADWTFTPGKKYDIKWTVFNRTFVLPGIDFVCDPALDADGVFGYDFVEEFSHFFFKAWPSGLVQPSRFCIANPLFHPVNVDKVLRVYTAAQVGGSVIGVGVFFGPEAGLNMWIPQFGTESKVSKRCAWETTELAEFNALCTTLSTVLKVARSGQYIRVEFHTSSKRLVSLMQTAGISSEGAELIVYHFDNAMRFLDLRKEFAVQNKTAEGDCIRILPYTNEVSAKQAQRLAGLAAMCSPEPEDSLKDNQNYYFRFLTNHKSARVCKQLVKGTFRTILEDYLKPSGQQDYLSWGLSLVGKRENNLTRSVKGGKNGVMIGILSEGLRNSNGLLSAENAAKSMNGPETEKPGILYNPPHLRWEGKETGETPSAPSQQGGETTTQGGDVDLLMANTRMEAQRIREDAIREAENMLEDAYRNASIIRKFAPSSAKHTEEQVQNEILMNAVAKEREEIISGAQHEAQKTIERAKERALYQAEIIMDEVIQKEKSILAEAEQIITDARKEERRIIDEARFKAEKEALVRISYAQGQADLKIRAADHTMKQAEEVGGRVQAEMLALEENKRLEERQVALIRMAEVKIAAEQAVGSITAEARTAIENTRSARKAIEKINSDARVQAKEIIENAKKIRKKIHEKEKETERIKADAEAEVEKIKKDAEIEVRRRTAELMEKARADADAERERIKKDIEVAMSIEMEKEEEEIRKDIEQRAKHDAERIISQAMKKVEEFDKQMEALRQKTEEDCKTEIKRVEEFASLQRKRENDAAGHVLEKARAQAGEIVRVAQGNLDMVPVLGDILGSALPMTAELFVKAFLESSDDGTSDLPLSAEGFARKLENSRKNITLGQLVNHNVEGARLFLEECHRKEKLAHEIELYVDERDRRLKYKKGKRLLPLADLKE</sequence>
<evidence type="ECO:0000313" key="3">
    <source>
        <dbReference type="EMBL" id="KAL0632358.1"/>
    </source>
</evidence>
<gene>
    <name evidence="3" type="ORF">Q9L58_008752</name>
</gene>
<feature type="compositionally biased region" description="Low complexity" evidence="2">
    <location>
        <begin position="453"/>
        <end position="463"/>
    </location>
</feature>
<keyword evidence="1" id="KW-0175">Coiled coil</keyword>
<evidence type="ECO:0000313" key="4">
    <source>
        <dbReference type="Proteomes" id="UP001447188"/>
    </source>
</evidence>
<comment type="caution">
    <text evidence="3">The sequence shown here is derived from an EMBL/GenBank/DDBJ whole genome shotgun (WGS) entry which is preliminary data.</text>
</comment>
<feature type="coiled-coil region" evidence="1">
    <location>
        <begin position="563"/>
        <end position="590"/>
    </location>
</feature>
<evidence type="ECO:0000256" key="2">
    <source>
        <dbReference type="SAM" id="MobiDB-lite"/>
    </source>
</evidence>
<accession>A0ABR3G916</accession>
<name>A0ABR3G916_9PEZI</name>
<dbReference type="EMBL" id="JBBBZM010000173">
    <property type="protein sequence ID" value="KAL0632358.1"/>
    <property type="molecule type" value="Genomic_DNA"/>
</dbReference>
<organism evidence="3 4">
    <name type="scientific">Discina gigas</name>
    <dbReference type="NCBI Taxonomy" id="1032678"/>
    <lineage>
        <taxon>Eukaryota</taxon>
        <taxon>Fungi</taxon>
        <taxon>Dikarya</taxon>
        <taxon>Ascomycota</taxon>
        <taxon>Pezizomycotina</taxon>
        <taxon>Pezizomycetes</taxon>
        <taxon>Pezizales</taxon>
        <taxon>Discinaceae</taxon>
        <taxon>Discina</taxon>
    </lineage>
</organism>
<feature type="region of interest" description="Disordered" evidence="2">
    <location>
        <begin position="439"/>
        <end position="464"/>
    </location>
</feature>
<feature type="coiled-coil region" evidence="1">
    <location>
        <begin position="697"/>
        <end position="817"/>
    </location>
</feature>
<keyword evidence="4" id="KW-1185">Reference proteome</keyword>
<dbReference type="CDD" id="cd06503">
    <property type="entry name" value="ATP-synt_Fo_b"/>
    <property type="match status" value="1"/>
</dbReference>
<proteinExistence type="predicted"/>
<evidence type="ECO:0000256" key="1">
    <source>
        <dbReference type="SAM" id="Coils"/>
    </source>
</evidence>
<protein>
    <submittedName>
        <fullName evidence="3">Uncharacterized protein</fullName>
    </submittedName>
</protein>